<sequence length="602" mass="64852">MSDAVLEVRDLRIGFGARTAVDGVDFAVRPGEVLGIIGESGSGKSSVALAALRMLPATGRVTGGAVLLRGTDIAALSENELRDLRGGEIGLVFQDPMSSLNPMLSIGRHLDEALRAHDKGSAAERRTRATELLELVGIPDPERRLRERPHRLSGGQRQRVMIALALAAEPAVLFADEPTTALDATTAVGVLALLKRVARELDTAVVLITHDIGVVAATCERVVVMRTGRVVEHGAVEDVLLRPQHPYTQGLLAAVPRLDTPLPKLSGVDRSTEPLLEVSGLSKTYRGRHGQRFTVLDDVSLSVRPGETLGIVGESGSGKSTLARAVAGAHAATAGALRFRGEELTRKRSAQLRRAIQLVFQDPYASLHPRMRIGTALEEPLRAHGLRDRRARADRVAELLREVGLDPEVSRRRPAEFSGGQRQRIGIARALATEPDLLICDEPVSSLDVSVQARILDLLVELRERLGLTMLFISHDLAVVRQVSHRIAVLYSGSLMELGPAGALTARPLHPYTVTLLSAAPSPDPSADRRPEELLLRGEANGQPARGTGCPFANRCPIGPVVRDDRGICRDRRPELSEHEPGRFAACHFAGSLTRPMTEESA</sequence>
<proteinExistence type="inferred from homology"/>
<dbReference type="Proteomes" id="UP001236014">
    <property type="component" value="Chromosome"/>
</dbReference>
<dbReference type="NCBIfam" id="NF007739">
    <property type="entry name" value="PRK10419.1"/>
    <property type="match status" value="2"/>
</dbReference>
<organism evidence="6 7">
    <name type="scientific">Amycolatopsis carbonis</name>
    <dbReference type="NCBI Taxonomy" id="715471"/>
    <lineage>
        <taxon>Bacteria</taxon>
        <taxon>Bacillati</taxon>
        <taxon>Actinomycetota</taxon>
        <taxon>Actinomycetes</taxon>
        <taxon>Pseudonocardiales</taxon>
        <taxon>Pseudonocardiaceae</taxon>
        <taxon>Amycolatopsis</taxon>
    </lineage>
</organism>
<dbReference type="PROSITE" id="PS50893">
    <property type="entry name" value="ABC_TRANSPORTER_2"/>
    <property type="match status" value="2"/>
</dbReference>
<dbReference type="NCBIfam" id="TIGR01727">
    <property type="entry name" value="oligo_HPY"/>
    <property type="match status" value="1"/>
</dbReference>
<dbReference type="InterPro" id="IPR050319">
    <property type="entry name" value="ABC_transp_ATP-bind"/>
</dbReference>
<dbReference type="InterPro" id="IPR017871">
    <property type="entry name" value="ABC_transporter-like_CS"/>
</dbReference>
<dbReference type="InterPro" id="IPR003439">
    <property type="entry name" value="ABC_transporter-like_ATP-bd"/>
</dbReference>
<evidence type="ECO:0000313" key="7">
    <source>
        <dbReference type="Proteomes" id="UP001236014"/>
    </source>
</evidence>
<gene>
    <name evidence="6" type="ORF">QRX50_35885</name>
</gene>
<reference evidence="6 7" key="1">
    <citation type="submission" date="2023-06" db="EMBL/GenBank/DDBJ databases">
        <authorList>
            <person name="Oyuntsetseg B."/>
            <person name="Kim S.B."/>
        </authorList>
    </citation>
    <scope>NUCLEOTIDE SEQUENCE [LARGE SCALE GENOMIC DNA]</scope>
    <source>
        <strain evidence="6 7">2-15</strain>
    </source>
</reference>
<dbReference type="EMBL" id="CP127294">
    <property type="protein sequence ID" value="WIX76781.1"/>
    <property type="molecule type" value="Genomic_DNA"/>
</dbReference>
<dbReference type="CDD" id="cd03257">
    <property type="entry name" value="ABC_NikE_OppD_transporters"/>
    <property type="match status" value="2"/>
</dbReference>
<dbReference type="NCBIfam" id="NF008453">
    <property type="entry name" value="PRK11308.1"/>
    <property type="match status" value="2"/>
</dbReference>
<dbReference type="AlphaFoldDB" id="A0A9Y2MSL9"/>
<evidence type="ECO:0000256" key="2">
    <source>
        <dbReference type="ARBA" id="ARBA00022448"/>
    </source>
</evidence>
<evidence type="ECO:0000259" key="5">
    <source>
        <dbReference type="PROSITE" id="PS50893"/>
    </source>
</evidence>
<dbReference type="GO" id="GO:0005524">
    <property type="term" value="F:ATP binding"/>
    <property type="evidence" value="ECO:0007669"/>
    <property type="project" value="UniProtKB-KW"/>
</dbReference>
<dbReference type="PANTHER" id="PTHR43776:SF7">
    <property type="entry name" value="D,D-DIPEPTIDE TRANSPORT ATP-BINDING PROTEIN DDPF-RELATED"/>
    <property type="match status" value="1"/>
</dbReference>
<dbReference type="Gene3D" id="3.40.50.300">
    <property type="entry name" value="P-loop containing nucleotide triphosphate hydrolases"/>
    <property type="match status" value="2"/>
</dbReference>
<dbReference type="GO" id="GO:0016887">
    <property type="term" value="F:ATP hydrolysis activity"/>
    <property type="evidence" value="ECO:0007669"/>
    <property type="project" value="InterPro"/>
</dbReference>
<evidence type="ECO:0000256" key="4">
    <source>
        <dbReference type="ARBA" id="ARBA00022840"/>
    </source>
</evidence>
<dbReference type="InterPro" id="IPR027417">
    <property type="entry name" value="P-loop_NTPase"/>
</dbReference>
<dbReference type="FunFam" id="3.40.50.300:FF:000016">
    <property type="entry name" value="Oligopeptide ABC transporter ATP-binding component"/>
    <property type="match status" value="2"/>
</dbReference>
<keyword evidence="3" id="KW-0547">Nucleotide-binding</keyword>
<protein>
    <submittedName>
        <fullName evidence="6">ABC transporter ATP-binding protein</fullName>
    </submittedName>
</protein>
<dbReference type="SMART" id="SM00382">
    <property type="entry name" value="AAA"/>
    <property type="match status" value="2"/>
</dbReference>
<dbReference type="GO" id="GO:0015833">
    <property type="term" value="P:peptide transport"/>
    <property type="evidence" value="ECO:0007669"/>
    <property type="project" value="InterPro"/>
</dbReference>
<evidence type="ECO:0000256" key="3">
    <source>
        <dbReference type="ARBA" id="ARBA00022741"/>
    </source>
</evidence>
<name>A0A9Y2MSL9_9PSEU</name>
<feature type="domain" description="ABC transporter" evidence="5">
    <location>
        <begin position="6"/>
        <end position="252"/>
    </location>
</feature>
<dbReference type="Pfam" id="PF00005">
    <property type="entry name" value="ABC_tran"/>
    <property type="match status" value="2"/>
</dbReference>
<evidence type="ECO:0000313" key="6">
    <source>
        <dbReference type="EMBL" id="WIX76781.1"/>
    </source>
</evidence>
<dbReference type="GO" id="GO:0055085">
    <property type="term" value="P:transmembrane transport"/>
    <property type="evidence" value="ECO:0007669"/>
    <property type="project" value="UniProtKB-ARBA"/>
</dbReference>
<dbReference type="PROSITE" id="PS00211">
    <property type="entry name" value="ABC_TRANSPORTER_1"/>
    <property type="match status" value="2"/>
</dbReference>
<keyword evidence="2" id="KW-0813">Transport</keyword>
<keyword evidence="7" id="KW-1185">Reference proteome</keyword>
<dbReference type="RefSeq" id="WP_285967529.1">
    <property type="nucleotide sequence ID" value="NZ_CP127294.1"/>
</dbReference>
<evidence type="ECO:0000256" key="1">
    <source>
        <dbReference type="ARBA" id="ARBA00005417"/>
    </source>
</evidence>
<dbReference type="PANTHER" id="PTHR43776">
    <property type="entry name" value="TRANSPORT ATP-BINDING PROTEIN"/>
    <property type="match status" value="1"/>
</dbReference>
<dbReference type="InterPro" id="IPR003593">
    <property type="entry name" value="AAA+_ATPase"/>
</dbReference>
<keyword evidence="4 6" id="KW-0067">ATP-binding</keyword>
<comment type="similarity">
    <text evidence="1">Belongs to the ABC transporter superfamily.</text>
</comment>
<dbReference type="SUPFAM" id="SSF52540">
    <property type="entry name" value="P-loop containing nucleoside triphosphate hydrolases"/>
    <property type="match status" value="2"/>
</dbReference>
<feature type="domain" description="ABC transporter" evidence="5">
    <location>
        <begin position="276"/>
        <end position="517"/>
    </location>
</feature>
<accession>A0A9Y2MSL9</accession>
<dbReference type="Pfam" id="PF08352">
    <property type="entry name" value="oligo_HPY"/>
    <property type="match status" value="2"/>
</dbReference>
<dbReference type="InterPro" id="IPR013563">
    <property type="entry name" value="Oligopep_ABC_C"/>
</dbReference>
<dbReference type="KEGG" id="acab:QRX50_35885"/>